<comment type="caution">
    <text evidence="8">The sequence shown here is derived from an EMBL/GenBank/DDBJ whole genome shotgun (WGS) entry which is preliminary data.</text>
</comment>
<name>A0A941B7Q9_9ACTN</name>
<keyword evidence="7" id="KW-0003">3Fe-4S</keyword>
<dbReference type="RefSeq" id="WP_210885027.1">
    <property type="nucleotide sequence ID" value="NZ_JAGPYQ010000001.1"/>
</dbReference>
<keyword evidence="3" id="KW-0479">Metal-binding</keyword>
<dbReference type="PANTHER" id="PTHR36923">
    <property type="entry name" value="FERREDOXIN"/>
    <property type="match status" value="1"/>
</dbReference>
<evidence type="ECO:0000256" key="1">
    <source>
        <dbReference type="ARBA" id="ARBA00001927"/>
    </source>
</evidence>
<keyword evidence="2" id="KW-0813">Transport</keyword>
<dbReference type="Gene3D" id="3.30.70.20">
    <property type="match status" value="1"/>
</dbReference>
<evidence type="ECO:0000256" key="6">
    <source>
        <dbReference type="ARBA" id="ARBA00023014"/>
    </source>
</evidence>
<dbReference type="EMBL" id="JAGPYQ010000001">
    <property type="protein sequence ID" value="MBQ0850751.1"/>
    <property type="molecule type" value="Genomic_DNA"/>
</dbReference>
<organism evidence="8 9">
    <name type="scientific">Streptomyces liliiviolaceus</name>
    <dbReference type="NCBI Taxonomy" id="2823109"/>
    <lineage>
        <taxon>Bacteria</taxon>
        <taxon>Bacillati</taxon>
        <taxon>Actinomycetota</taxon>
        <taxon>Actinomycetes</taxon>
        <taxon>Kitasatosporales</taxon>
        <taxon>Streptomycetaceae</taxon>
        <taxon>Streptomyces</taxon>
    </lineage>
</organism>
<protein>
    <submittedName>
        <fullName evidence="8">Ferredoxin</fullName>
    </submittedName>
</protein>
<keyword evidence="6" id="KW-0411">Iron-sulfur</keyword>
<comment type="cofactor">
    <cofactor evidence="1">
        <name>[3Fe-4S] cluster</name>
        <dbReference type="ChEBI" id="CHEBI:21137"/>
    </cofactor>
</comment>
<sequence length="78" mass="8445">MTSLSGKEATGLRFRIDTDLCAGHGRCYALGPEYFESDDIGYAKVLDRVEPADRRDGMEDIAMACPEGAILIEETSGS</sequence>
<dbReference type="PANTHER" id="PTHR36923:SF3">
    <property type="entry name" value="FERREDOXIN"/>
    <property type="match status" value="1"/>
</dbReference>
<dbReference type="Pfam" id="PF13459">
    <property type="entry name" value="Fer4_15"/>
    <property type="match status" value="1"/>
</dbReference>
<evidence type="ECO:0000256" key="7">
    <source>
        <dbReference type="ARBA" id="ARBA00023291"/>
    </source>
</evidence>
<accession>A0A941B7Q9</accession>
<evidence type="ECO:0000256" key="5">
    <source>
        <dbReference type="ARBA" id="ARBA00023004"/>
    </source>
</evidence>
<dbReference type="Proteomes" id="UP000677413">
    <property type="component" value="Unassembled WGS sequence"/>
</dbReference>
<dbReference type="AlphaFoldDB" id="A0A941B7Q9"/>
<evidence type="ECO:0000313" key="8">
    <source>
        <dbReference type="EMBL" id="MBQ0850751.1"/>
    </source>
</evidence>
<evidence type="ECO:0000313" key="9">
    <source>
        <dbReference type="Proteomes" id="UP000677413"/>
    </source>
</evidence>
<evidence type="ECO:0000256" key="3">
    <source>
        <dbReference type="ARBA" id="ARBA00022723"/>
    </source>
</evidence>
<keyword evidence="5" id="KW-0408">Iron</keyword>
<dbReference type="GO" id="GO:0051538">
    <property type="term" value="F:3 iron, 4 sulfur cluster binding"/>
    <property type="evidence" value="ECO:0007669"/>
    <property type="project" value="UniProtKB-KW"/>
</dbReference>
<keyword evidence="9" id="KW-1185">Reference proteome</keyword>
<keyword evidence="4" id="KW-0249">Electron transport</keyword>
<evidence type="ECO:0000256" key="2">
    <source>
        <dbReference type="ARBA" id="ARBA00022448"/>
    </source>
</evidence>
<dbReference type="SUPFAM" id="SSF54862">
    <property type="entry name" value="4Fe-4S ferredoxins"/>
    <property type="match status" value="1"/>
</dbReference>
<dbReference type="GO" id="GO:0046872">
    <property type="term" value="F:metal ion binding"/>
    <property type="evidence" value="ECO:0007669"/>
    <property type="project" value="UniProtKB-KW"/>
</dbReference>
<evidence type="ECO:0000256" key="4">
    <source>
        <dbReference type="ARBA" id="ARBA00022982"/>
    </source>
</evidence>
<reference evidence="8 9" key="1">
    <citation type="submission" date="2021-04" db="EMBL/GenBank/DDBJ databases">
        <authorList>
            <person name="Tang X."/>
            <person name="Zhou X."/>
            <person name="Chen X."/>
            <person name="Cernava T."/>
            <person name="Zhang C."/>
        </authorList>
    </citation>
    <scope>NUCLEOTIDE SEQUENCE [LARGE SCALE GENOMIC DNA]</scope>
    <source>
        <strain evidence="8 9">BH-SS-21</strain>
    </source>
</reference>
<dbReference type="InterPro" id="IPR051269">
    <property type="entry name" value="Fe-S_cluster_ET"/>
</dbReference>
<proteinExistence type="predicted"/>
<gene>
    <name evidence="8" type="ORF">J8N05_21550</name>
</gene>